<dbReference type="Gene3D" id="1.10.3720.10">
    <property type="entry name" value="MetI-like"/>
    <property type="match status" value="1"/>
</dbReference>
<dbReference type="PANTHER" id="PTHR47314:SF1">
    <property type="entry name" value="MALTOSE_MALTODEXTRIN TRANSPORT SYSTEM PERMEASE PROTEIN MALF"/>
    <property type="match status" value="1"/>
</dbReference>
<feature type="transmembrane region" description="Helical" evidence="9">
    <location>
        <begin position="87"/>
        <end position="108"/>
    </location>
</feature>
<evidence type="ECO:0000256" key="6">
    <source>
        <dbReference type="ARBA" id="ARBA00022692"/>
    </source>
</evidence>
<dbReference type="PANTHER" id="PTHR47314">
    <property type="entry name" value="MALTOSE/MALTODEXTRIN TRANSPORT SYSTEM PERMEASE PROTEIN MALF"/>
    <property type="match status" value="1"/>
</dbReference>
<feature type="transmembrane region" description="Helical" evidence="9">
    <location>
        <begin position="31"/>
        <end position="53"/>
    </location>
</feature>
<sequence length="443" mass="49912">MELVNAFKKGDWLTRSSAIVMGFGNILRKQFIKGILFLFTEAAFLFFMAAYGWQCLLALLGLGEKEQGEVWNETLGVYEYVQGDNSLLILLYGIAVLFICAAFICVWAGAVKSAYQAQVCIEKNKPVTTFAEDIKSLFDKNLHKLLLTLPVGGILIFTILPLIFMIAMAFTNYSKVDSHLILFDWVGLENFRQMFDVSGTLGKTFWSVLGWTIVWAVFATGLNYILGMLLALLINRKGTKIKGFWRLIFILSIAIPQFVSLLVMRSMLSQDGIINVMLKNAGWIQKSLPFFSNVAWARITVIVVNLWIGIPYTMMQVTGILQNIPLELYEAAEVDGAGPVIRFFKITLPYMLFVTTPYLITTFTANINNFNIVYLLTKGDPVLAGNTAGKTDLLVTWLYKMTVDYQYYNLGAVIGIMTFVFLAIGSLLVYRRTKSYKDEEGFQ</sequence>
<comment type="function">
    <text evidence="10">Part of the ABC transporter complex MalEFGK involved in maltose/maltodextrin import. Probably responsible for the translocation of the substrate across the membrane.</text>
</comment>
<dbReference type="EMBL" id="JBBMFS010000003">
    <property type="protein sequence ID" value="MEQ2554458.1"/>
    <property type="molecule type" value="Genomic_DNA"/>
</dbReference>
<evidence type="ECO:0000256" key="1">
    <source>
        <dbReference type="ARBA" id="ARBA00004651"/>
    </source>
</evidence>
<feature type="transmembrane region" description="Helical" evidence="9">
    <location>
        <begin position="348"/>
        <end position="367"/>
    </location>
</feature>
<dbReference type="InterPro" id="IPR035906">
    <property type="entry name" value="MetI-like_sf"/>
</dbReference>
<evidence type="ECO:0000313" key="12">
    <source>
        <dbReference type="EMBL" id="MEQ2554458.1"/>
    </source>
</evidence>
<keyword evidence="7 9" id="KW-1133">Transmembrane helix</keyword>
<dbReference type="Pfam" id="PF00528">
    <property type="entry name" value="BPD_transp_1"/>
    <property type="match status" value="1"/>
</dbReference>
<evidence type="ECO:0000313" key="13">
    <source>
        <dbReference type="Proteomes" id="UP001546774"/>
    </source>
</evidence>
<comment type="similarity">
    <text evidence="2 10">Belongs to the binding-protein-dependent transport system permease family. MalFG subfamily.</text>
</comment>
<keyword evidence="8 9" id="KW-0472">Membrane</keyword>
<evidence type="ECO:0000256" key="8">
    <source>
        <dbReference type="ARBA" id="ARBA00023136"/>
    </source>
</evidence>
<keyword evidence="13" id="KW-1185">Reference proteome</keyword>
<dbReference type="Proteomes" id="UP001546774">
    <property type="component" value="Unassembled WGS sequence"/>
</dbReference>
<dbReference type="SUPFAM" id="SSF160964">
    <property type="entry name" value="MalF N-terminal region-like"/>
    <property type="match status" value="1"/>
</dbReference>
<evidence type="ECO:0000256" key="10">
    <source>
        <dbReference type="RuleBase" id="RU367050"/>
    </source>
</evidence>
<feature type="transmembrane region" description="Helical" evidence="9">
    <location>
        <begin position="407"/>
        <end position="430"/>
    </location>
</feature>
<gene>
    <name evidence="12" type="ORF">WMO37_05415</name>
</gene>
<feature type="transmembrane region" description="Helical" evidence="9">
    <location>
        <begin position="208"/>
        <end position="232"/>
    </location>
</feature>
<evidence type="ECO:0000256" key="2">
    <source>
        <dbReference type="ARBA" id="ARBA00009047"/>
    </source>
</evidence>
<evidence type="ECO:0000256" key="5">
    <source>
        <dbReference type="ARBA" id="ARBA00022597"/>
    </source>
</evidence>
<evidence type="ECO:0000256" key="3">
    <source>
        <dbReference type="ARBA" id="ARBA00022448"/>
    </source>
</evidence>
<keyword evidence="5 10" id="KW-0762">Sugar transport</keyword>
<keyword evidence="3 9" id="KW-0813">Transport</keyword>
<evidence type="ECO:0000256" key="9">
    <source>
        <dbReference type="RuleBase" id="RU363032"/>
    </source>
</evidence>
<accession>A0ABV1H442</accession>
<organism evidence="12 13">
    <name type="scientific">Lachnospira intestinalis</name>
    <dbReference type="NCBI Taxonomy" id="3133158"/>
    <lineage>
        <taxon>Bacteria</taxon>
        <taxon>Bacillati</taxon>
        <taxon>Bacillota</taxon>
        <taxon>Clostridia</taxon>
        <taxon>Lachnospirales</taxon>
        <taxon>Lachnospiraceae</taxon>
        <taxon>Lachnospira</taxon>
    </lineage>
</organism>
<feature type="transmembrane region" description="Helical" evidence="9">
    <location>
        <begin position="288"/>
        <end position="308"/>
    </location>
</feature>
<protein>
    <recommendedName>
        <fullName evidence="10">Maltose/maltodextrin transport system permease protein</fullName>
    </recommendedName>
</protein>
<name>A0ABV1H442_9FIRM</name>
<evidence type="ECO:0000256" key="4">
    <source>
        <dbReference type="ARBA" id="ARBA00022475"/>
    </source>
</evidence>
<comment type="caution">
    <text evidence="12">The sequence shown here is derived from an EMBL/GenBank/DDBJ whole genome shotgun (WGS) entry which is preliminary data.</text>
</comment>
<evidence type="ECO:0000259" key="11">
    <source>
        <dbReference type="PROSITE" id="PS50928"/>
    </source>
</evidence>
<proteinExistence type="inferred from homology"/>
<reference evidence="12" key="1">
    <citation type="submission" date="2024-03" db="EMBL/GenBank/DDBJ databases">
        <title>Human intestinal bacterial collection.</title>
        <authorList>
            <person name="Pauvert C."/>
            <person name="Hitch T.C.A."/>
            <person name="Clavel T."/>
        </authorList>
    </citation>
    <scope>NUCLEOTIDE SEQUENCE [LARGE SCALE GENOMIC DNA]</scope>
    <source>
        <strain evidence="12">CLA-AA-H89B</strain>
    </source>
</reference>
<feature type="transmembrane region" description="Helical" evidence="9">
    <location>
        <begin position="244"/>
        <end position="268"/>
    </location>
</feature>
<dbReference type="CDD" id="cd06261">
    <property type="entry name" value="TM_PBP2"/>
    <property type="match status" value="1"/>
</dbReference>
<feature type="domain" description="ABC transmembrane type-1" evidence="11">
    <location>
        <begin position="209"/>
        <end position="429"/>
    </location>
</feature>
<comment type="subcellular location">
    <subcellularLocation>
        <location evidence="1 9">Cell membrane</location>
        <topology evidence="1 9">Multi-pass membrane protein</topology>
    </subcellularLocation>
</comment>
<dbReference type="InterPro" id="IPR000515">
    <property type="entry name" value="MetI-like"/>
</dbReference>
<dbReference type="SUPFAM" id="SSF161098">
    <property type="entry name" value="MetI-like"/>
    <property type="match status" value="1"/>
</dbReference>
<keyword evidence="6 9" id="KW-0812">Transmembrane</keyword>
<feature type="transmembrane region" description="Helical" evidence="9">
    <location>
        <begin position="145"/>
        <end position="170"/>
    </location>
</feature>
<dbReference type="PROSITE" id="PS50928">
    <property type="entry name" value="ABC_TM1"/>
    <property type="match status" value="1"/>
</dbReference>
<evidence type="ECO:0000256" key="7">
    <source>
        <dbReference type="ARBA" id="ARBA00022989"/>
    </source>
</evidence>
<keyword evidence="4 10" id="KW-1003">Cell membrane</keyword>